<dbReference type="BioCyc" id="KPNE507522:GI0B-1761-MONOMER"/>
<reference evidence="1 2" key="1">
    <citation type="journal article" date="2008" name="PLoS Genet.">
        <title>Complete genome sequence of the N2-fixing broad host range endophyte Klebsiella pneumoniae 342 and virulence predictions verified in mice.</title>
        <authorList>
            <person name="Fouts D.E."/>
            <person name="Tyler H.L."/>
            <person name="DeBoy R.T."/>
            <person name="Daugherty S."/>
            <person name="Ren Q."/>
            <person name="Badger J.H."/>
            <person name="Durkin A.S."/>
            <person name="Huot H."/>
            <person name="Shrivastava S."/>
            <person name="Kothari S."/>
            <person name="Dodson R.J."/>
            <person name="Mohamoud Y."/>
            <person name="Khouri H."/>
            <person name="Roesch L.F."/>
            <person name="Krogfelt K.A."/>
            <person name="Struve C."/>
            <person name="Triplett E.W."/>
            <person name="Methe B.A."/>
        </authorList>
    </citation>
    <scope>NUCLEOTIDE SEQUENCE [LARGE SCALE GENOMIC DNA]</scope>
    <source>
        <strain evidence="1 2">342</strain>
    </source>
</reference>
<organism evidence="1 2">
    <name type="scientific">Klebsiella variicola (strain 342)</name>
    <name type="common">Klebsiella pneumoniae</name>
    <dbReference type="NCBI Taxonomy" id="507522"/>
    <lineage>
        <taxon>Bacteria</taxon>
        <taxon>Pseudomonadati</taxon>
        <taxon>Pseudomonadota</taxon>
        <taxon>Gammaproteobacteria</taxon>
        <taxon>Enterobacterales</taxon>
        <taxon>Enterobacteriaceae</taxon>
        <taxon>Klebsiella/Raoultella group</taxon>
        <taxon>Klebsiella</taxon>
        <taxon>Klebsiella pneumoniae complex</taxon>
    </lineage>
</organism>
<name>B5XPL9_KLEV3</name>
<proteinExistence type="predicted"/>
<dbReference type="AlphaFoldDB" id="B5XPL9"/>
<accession>B5XPL9</accession>
<evidence type="ECO:0000313" key="1">
    <source>
        <dbReference type="EMBL" id="ACI08992.1"/>
    </source>
</evidence>
<dbReference type="KEGG" id="kpe:KPK_1765"/>
<sequence>MEGFCFIGIEREADYVEIARGRIAAARSTAARSGDAGIHIDN</sequence>
<evidence type="ECO:0000313" key="2">
    <source>
        <dbReference type="Proteomes" id="UP000001734"/>
    </source>
</evidence>
<protein>
    <submittedName>
        <fullName evidence="1">Uncharacterized protein</fullName>
    </submittedName>
</protein>
<dbReference type="HOGENOM" id="CLU_3252867_0_0_6"/>
<dbReference type="Proteomes" id="UP000001734">
    <property type="component" value="Chromosome"/>
</dbReference>
<dbReference type="EMBL" id="CP000964">
    <property type="protein sequence ID" value="ACI08992.1"/>
    <property type="molecule type" value="Genomic_DNA"/>
</dbReference>
<gene>
    <name evidence="1" type="ordered locus">KPK_1765</name>
</gene>